<dbReference type="RefSeq" id="WP_079515360.1">
    <property type="nucleotide sequence ID" value="NZ_BSED01000041.1"/>
</dbReference>
<name>A0A5D4S0I4_9BACI</name>
<evidence type="ECO:0000313" key="2">
    <source>
        <dbReference type="Proteomes" id="UP000322997"/>
    </source>
</evidence>
<proteinExistence type="predicted"/>
<reference evidence="1 2" key="1">
    <citation type="submission" date="2019-08" db="EMBL/GenBank/DDBJ databases">
        <title>Bacillus genomes from the desert of Cuatro Cienegas, Coahuila.</title>
        <authorList>
            <person name="Olmedo-Alvarez G."/>
        </authorList>
    </citation>
    <scope>NUCLEOTIDE SEQUENCE [LARGE SCALE GENOMIC DNA]</scope>
    <source>
        <strain evidence="1 2">CH108_3D</strain>
    </source>
</reference>
<dbReference type="EMBL" id="VTEQ01000002">
    <property type="protein sequence ID" value="TYS55386.1"/>
    <property type="molecule type" value="Genomic_DNA"/>
</dbReference>
<accession>A0A5D4S0I4</accession>
<dbReference type="Proteomes" id="UP000322997">
    <property type="component" value="Unassembled WGS sequence"/>
</dbReference>
<dbReference type="AlphaFoldDB" id="A0A5D4S0I4"/>
<dbReference type="InterPro" id="IPR025413">
    <property type="entry name" value="YpzG-like"/>
</dbReference>
<organism evidence="1 2">
    <name type="scientific">Rossellomorea marisflavi</name>
    <dbReference type="NCBI Taxonomy" id="189381"/>
    <lineage>
        <taxon>Bacteria</taxon>
        <taxon>Bacillati</taxon>
        <taxon>Bacillota</taxon>
        <taxon>Bacilli</taxon>
        <taxon>Bacillales</taxon>
        <taxon>Bacillaceae</taxon>
        <taxon>Rossellomorea</taxon>
    </lineage>
</organism>
<evidence type="ECO:0000313" key="1">
    <source>
        <dbReference type="EMBL" id="TYS55386.1"/>
    </source>
</evidence>
<sequence>MKFNRDYNSPFKKAFYNPKHAHAQANGQTTQTQNLIILERDTKKRT</sequence>
<protein>
    <submittedName>
        <fullName evidence="1">YpzG family protein</fullName>
    </submittedName>
</protein>
<gene>
    <name evidence="1" type="ORF">FZC83_10635</name>
</gene>
<comment type="caution">
    <text evidence="1">The sequence shown here is derived from an EMBL/GenBank/DDBJ whole genome shotgun (WGS) entry which is preliminary data.</text>
</comment>
<dbReference type="GeneID" id="89533859"/>
<dbReference type="Pfam" id="PF14139">
    <property type="entry name" value="YpzG"/>
    <property type="match status" value="1"/>
</dbReference>